<accession>Q98HS1</accession>
<gene>
    <name evidence="2" type="ordered locus">mll2737</name>
</gene>
<dbReference type="Proteomes" id="UP000000552">
    <property type="component" value="Chromosome"/>
</dbReference>
<protein>
    <submittedName>
        <fullName evidence="2">Mll2737 protein</fullName>
    </submittedName>
</protein>
<keyword evidence="1" id="KW-1133">Transmembrane helix</keyword>
<proteinExistence type="predicted"/>
<dbReference type="EMBL" id="BA000012">
    <property type="protein sequence ID" value="BAB49795.1"/>
    <property type="molecule type" value="Genomic_DNA"/>
</dbReference>
<keyword evidence="1" id="KW-0812">Transmembrane</keyword>
<dbReference type="HOGENOM" id="CLU_155891_0_0_5"/>
<evidence type="ECO:0000313" key="2">
    <source>
        <dbReference type="EMBL" id="BAB49795.1"/>
    </source>
</evidence>
<organism evidence="2 3">
    <name type="scientific">Mesorhizobium japonicum (strain LMG 29417 / CECT 9101 / MAFF 303099)</name>
    <name type="common">Mesorhizobium loti (strain MAFF 303099)</name>
    <dbReference type="NCBI Taxonomy" id="266835"/>
    <lineage>
        <taxon>Bacteria</taxon>
        <taxon>Pseudomonadati</taxon>
        <taxon>Pseudomonadota</taxon>
        <taxon>Alphaproteobacteria</taxon>
        <taxon>Hyphomicrobiales</taxon>
        <taxon>Phyllobacteriaceae</taxon>
        <taxon>Mesorhizobium</taxon>
    </lineage>
</organism>
<evidence type="ECO:0000313" key="3">
    <source>
        <dbReference type="Proteomes" id="UP000000552"/>
    </source>
</evidence>
<sequence length="135" mass="14882">MYGRTEYPAPSSRASRSCLTRLQRRSCKTIRMKKRLSSILRSMVIGGLVATGVARVLILLTASPVPDPASGRTEPSLFAPIISSNWDYITPVQAWLLIVLLAVTLICVAGWPIAAWMERRADAGANRRIFGRQGR</sequence>
<dbReference type="AlphaFoldDB" id="Q98HS1"/>
<feature type="transmembrane region" description="Helical" evidence="1">
    <location>
        <begin position="38"/>
        <end position="60"/>
    </location>
</feature>
<name>Q98HS1_RHILO</name>
<keyword evidence="1" id="KW-0472">Membrane</keyword>
<evidence type="ECO:0000256" key="1">
    <source>
        <dbReference type="SAM" id="Phobius"/>
    </source>
</evidence>
<dbReference type="KEGG" id="mlo:mll2737"/>
<feature type="transmembrane region" description="Helical" evidence="1">
    <location>
        <begin position="94"/>
        <end position="117"/>
    </location>
</feature>
<reference evidence="2 3" key="1">
    <citation type="journal article" date="2000" name="DNA Res.">
        <title>Complete genome structure of the nitrogen-fixing symbiotic bacterium Mesorhizobium loti.</title>
        <authorList>
            <person name="Kaneko T."/>
            <person name="Nakamura Y."/>
            <person name="Sato S."/>
            <person name="Asamizu E."/>
            <person name="Kato T."/>
            <person name="Sasamoto S."/>
            <person name="Watanabe A."/>
            <person name="Idesawa K."/>
            <person name="Ishikawa A."/>
            <person name="Kawashima K."/>
            <person name="Kimura T."/>
            <person name="Kishida Y."/>
            <person name="Kiyokawa C."/>
            <person name="Kohara M."/>
            <person name="Matsumoto M."/>
            <person name="Matsuno A."/>
            <person name="Mochizuki Y."/>
            <person name="Nakayama S."/>
            <person name="Nakazaki N."/>
            <person name="Shimpo S."/>
            <person name="Sugimoto M."/>
            <person name="Takeuchi C."/>
            <person name="Yamada M."/>
            <person name="Tabata S."/>
        </authorList>
    </citation>
    <scope>NUCLEOTIDE SEQUENCE [LARGE SCALE GENOMIC DNA]</scope>
    <source>
        <strain evidence="3">LMG 29417 / CECT 9101 / MAFF 303099</strain>
    </source>
</reference>